<protein>
    <recommendedName>
        <fullName evidence="3">TATA-box binding protein</fullName>
    </recommendedName>
</protein>
<proteinExistence type="predicted"/>
<sequence length="229" mass="26496">MKKLIWIVLIGLLNFVFLMGYKSYNDEDLINKFVVSLEGKPEEYGMKIEFQNVEEDRISEIYEDIDKILIKYEKINKDADVEENKDIKFINKKEDGIELKALVNKSEKVGYIEVKFNIESIMEKEKIEKEVLRNVERERSAKVYKYVKAKVEDDSLEECKTHIEELLVSEKNLNIDIKFTDFGVIGTALTNKASKNGNSPGCVDINFAVMRYTSGTYLIVGTPIIYNAY</sequence>
<gene>
    <name evidence="1" type="ORF">KQI89_00940</name>
</gene>
<evidence type="ECO:0000313" key="2">
    <source>
        <dbReference type="Proteomes" id="UP000736583"/>
    </source>
</evidence>
<name>A0ABS6EVS9_9CLOT</name>
<comment type="caution">
    <text evidence="1">The sequence shown here is derived from an EMBL/GenBank/DDBJ whole genome shotgun (WGS) entry which is preliminary data.</text>
</comment>
<evidence type="ECO:0000313" key="1">
    <source>
        <dbReference type="EMBL" id="MBU5590324.1"/>
    </source>
</evidence>
<dbReference type="Proteomes" id="UP000736583">
    <property type="component" value="Unassembled WGS sequence"/>
</dbReference>
<dbReference type="RefSeq" id="WP_216455548.1">
    <property type="nucleotide sequence ID" value="NZ_JAHLQL010000001.1"/>
</dbReference>
<dbReference type="EMBL" id="JAHLQL010000001">
    <property type="protein sequence ID" value="MBU5590324.1"/>
    <property type="molecule type" value="Genomic_DNA"/>
</dbReference>
<accession>A0ABS6EVS9</accession>
<reference evidence="1 2" key="1">
    <citation type="submission" date="2021-06" db="EMBL/GenBank/DDBJ databases">
        <authorList>
            <person name="Sun Q."/>
            <person name="Li D."/>
        </authorList>
    </citation>
    <scope>NUCLEOTIDE SEQUENCE [LARGE SCALE GENOMIC DNA]</scope>
    <source>
        <strain evidence="1 2">MSJ-4</strain>
    </source>
</reference>
<evidence type="ECO:0008006" key="3">
    <source>
        <dbReference type="Google" id="ProtNLM"/>
    </source>
</evidence>
<organism evidence="1 2">
    <name type="scientific">Clostridium simiarum</name>
    <dbReference type="NCBI Taxonomy" id="2841506"/>
    <lineage>
        <taxon>Bacteria</taxon>
        <taxon>Bacillati</taxon>
        <taxon>Bacillota</taxon>
        <taxon>Clostridia</taxon>
        <taxon>Eubacteriales</taxon>
        <taxon>Clostridiaceae</taxon>
        <taxon>Clostridium</taxon>
    </lineage>
</organism>
<keyword evidence="2" id="KW-1185">Reference proteome</keyword>